<reference evidence="1" key="1">
    <citation type="submission" date="2018-05" db="EMBL/GenBank/DDBJ databases">
        <authorList>
            <person name="Lanie J.A."/>
            <person name="Ng W.-L."/>
            <person name="Kazmierczak K.M."/>
            <person name="Andrzejewski T.M."/>
            <person name="Davidsen T.M."/>
            <person name="Wayne K.J."/>
            <person name="Tettelin H."/>
            <person name="Glass J.I."/>
            <person name="Rusch D."/>
            <person name="Podicherti R."/>
            <person name="Tsui H.-C.T."/>
            <person name="Winkler M.E."/>
        </authorList>
    </citation>
    <scope>NUCLEOTIDE SEQUENCE</scope>
</reference>
<dbReference type="AlphaFoldDB" id="A0A383CRA4"/>
<organism evidence="1">
    <name type="scientific">marine metagenome</name>
    <dbReference type="NCBI Taxonomy" id="408172"/>
    <lineage>
        <taxon>unclassified sequences</taxon>
        <taxon>metagenomes</taxon>
        <taxon>ecological metagenomes</taxon>
    </lineage>
</organism>
<sequence length="34" mass="4023">MQKNENIFPKQEKLTDDPIYIANSLNPNYFFAAF</sequence>
<name>A0A383CRA4_9ZZZZ</name>
<proteinExistence type="predicted"/>
<gene>
    <name evidence="1" type="ORF">METZ01_LOCUS487002</name>
</gene>
<evidence type="ECO:0000313" key="1">
    <source>
        <dbReference type="EMBL" id="SVE34148.1"/>
    </source>
</evidence>
<dbReference type="EMBL" id="UINC01210610">
    <property type="protein sequence ID" value="SVE34148.1"/>
    <property type="molecule type" value="Genomic_DNA"/>
</dbReference>
<protein>
    <submittedName>
        <fullName evidence="1">Uncharacterized protein</fullName>
    </submittedName>
</protein>
<accession>A0A383CRA4</accession>